<sequence length="120" mass="13336">MLPFHLANGQCSSSVCQMAEDTTFHLQPTVASIFWPCPPADTVVRMPGKKGEEVFAMQPISKIVLQDVCEYRICDMDMEPYLVRQLLHVVSFSCFCLFRPTRLSDFLPFPTISGAGSGTA</sequence>
<keyword evidence="2" id="KW-1185">Reference proteome</keyword>
<proteinExistence type="predicted"/>
<comment type="caution">
    <text evidence="1">The sequence shown here is derived from an EMBL/GenBank/DDBJ whole genome shotgun (WGS) entry which is preliminary data.</text>
</comment>
<organism evidence="1 2">
    <name type="scientific">Durusdinium trenchii</name>
    <dbReference type="NCBI Taxonomy" id="1381693"/>
    <lineage>
        <taxon>Eukaryota</taxon>
        <taxon>Sar</taxon>
        <taxon>Alveolata</taxon>
        <taxon>Dinophyceae</taxon>
        <taxon>Suessiales</taxon>
        <taxon>Symbiodiniaceae</taxon>
        <taxon>Durusdinium</taxon>
    </lineage>
</organism>
<gene>
    <name evidence="1" type="ORF">CCMP2556_LOCUS30902</name>
</gene>
<evidence type="ECO:0000313" key="1">
    <source>
        <dbReference type="EMBL" id="CAK9062844.1"/>
    </source>
</evidence>
<reference evidence="1 2" key="1">
    <citation type="submission" date="2024-02" db="EMBL/GenBank/DDBJ databases">
        <authorList>
            <person name="Chen Y."/>
            <person name="Shah S."/>
            <person name="Dougan E. K."/>
            <person name="Thang M."/>
            <person name="Chan C."/>
        </authorList>
    </citation>
    <scope>NUCLEOTIDE SEQUENCE [LARGE SCALE GENOMIC DNA]</scope>
</reference>
<dbReference type="EMBL" id="CAXAMN010021729">
    <property type="protein sequence ID" value="CAK9062844.1"/>
    <property type="molecule type" value="Genomic_DNA"/>
</dbReference>
<accession>A0ABP0NK64</accession>
<name>A0ABP0NK64_9DINO</name>
<dbReference type="Proteomes" id="UP001642484">
    <property type="component" value="Unassembled WGS sequence"/>
</dbReference>
<evidence type="ECO:0000313" key="2">
    <source>
        <dbReference type="Proteomes" id="UP001642484"/>
    </source>
</evidence>
<protein>
    <submittedName>
        <fullName evidence="1">Uncharacterized protein</fullName>
    </submittedName>
</protein>